<feature type="transmembrane region" description="Helical" evidence="1">
    <location>
        <begin position="225"/>
        <end position="246"/>
    </location>
</feature>
<comment type="caution">
    <text evidence="2">The sequence shown here is derived from an EMBL/GenBank/DDBJ whole genome shotgun (WGS) entry which is preliminary data.</text>
</comment>
<accession>A0A0T6AYA3</accession>
<feature type="transmembrane region" description="Helical" evidence="1">
    <location>
        <begin position="149"/>
        <end position="165"/>
    </location>
</feature>
<feature type="non-terminal residue" evidence="2">
    <location>
        <position position="1"/>
    </location>
</feature>
<dbReference type="InterPro" id="IPR026749">
    <property type="entry name" value="Tmem135"/>
</dbReference>
<reference evidence="2 3" key="1">
    <citation type="submission" date="2015-09" db="EMBL/GenBank/DDBJ databases">
        <title>Draft genome of the scarab beetle Oryctes borbonicus.</title>
        <authorList>
            <person name="Meyer J.M."/>
            <person name="Markov G.V."/>
            <person name="Baskaran P."/>
            <person name="Herrmann M."/>
            <person name="Sommer R.J."/>
            <person name="Roedelsperger C."/>
        </authorList>
    </citation>
    <scope>NUCLEOTIDE SEQUENCE [LARGE SCALE GENOMIC DNA]</scope>
    <source>
        <strain evidence="2">OB123</strain>
        <tissue evidence="2">Whole animal</tissue>
    </source>
</reference>
<protein>
    <recommendedName>
        <fullName evidence="4">Transmembrane protein 135 N-terminal domain-containing protein</fullName>
    </recommendedName>
</protein>
<dbReference type="PANTHER" id="PTHR12459">
    <property type="entry name" value="TRANSMEMBRANE PROTEIN 135-RELATED"/>
    <property type="match status" value="1"/>
</dbReference>
<dbReference type="EMBL" id="LJIG01022535">
    <property type="protein sequence ID" value="KRT80065.1"/>
    <property type="molecule type" value="Genomic_DNA"/>
</dbReference>
<dbReference type="PANTHER" id="PTHR12459:SF15">
    <property type="entry name" value="TRANSMEMBRANE PROTEIN 135"/>
    <property type="match status" value="1"/>
</dbReference>
<feature type="transmembrane region" description="Helical" evidence="1">
    <location>
        <begin position="177"/>
        <end position="194"/>
    </location>
</feature>
<name>A0A0T6AYA3_9SCAR</name>
<dbReference type="OrthoDB" id="291792at2759"/>
<keyword evidence="1" id="KW-0812">Transmembrane</keyword>
<gene>
    <name evidence="2" type="ORF">AMK59_7493</name>
</gene>
<organism evidence="2 3">
    <name type="scientific">Oryctes borbonicus</name>
    <dbReference type="NCBI Taxonomy" id="1629725"/>
    <lineage>
        <taxon>Eukaryota</taxon>
        <taxon>Metazoa</taxon>
        <taxon>Ecdysozoa</taxon>
        <taxon>Arthropoda</taxon>
        <taxon>Hexapoda</taxon>
        <taxon>Insecta</taxon>
        <taxon>Pterygota</taxon>
        <taxon>Neoptera</taxon>
        <taxon>Endopterygota</taxon>
        <taxon>Coleoptera</taxon>
        <taxon>Polyphaga</taxon>
        <taxon>Scarabaeiformia</taxon>
        <taxon>Scarabaeidae</taxon>
        <taxon>Dynastinae</taxon>
        <taxon>Oryctes</taxon>
    </lineage>
</organism>
<proteinExistence type="predicted"/>
<evidence type="ECO:0000313" key="2">
    <source>
        <dbReference type="EMBL" id="KRT80065.1"/>
    </source>
</evidence>
<evidence type="ECO:0000313" key="3">
    <source>
        <dbReference type="Proteomes" id="UP000051574"/>
    </source>
</evidence>
<sequence length="292" mass="34269">SGLSILLESQENKTLNTLLFFNQAIECFINVLTNVTNIERRRRSRLGETLSFMLVSSILMYLFKTHTVPVSFTHLWFYPTKTISENPKQSSPTPCTHKSSCLEYSCQSAAKYFFMGYLLESVKNMLPKLGRLTSHRKILFQTLFNRKNVLFGFFFGGYAFLYKWITCYLRKKDGEERPVHSLVAGFFAAVPYCLKPNLQLPIIGFATILQLLWQRVCLKYRMPKLPYDVIIFIVSTGILIHFRFLLHDYCPKYTRNMLNMVTNNLDSRVYNIWWNILETTDEVLIKQRLKSR</sequence>
<keyword evidence="1" id="KW-0472">Membrane</keyword>
<feature type="transmembrane region" description="Helical" evidence="1">
    <location>
        <begin position="46"/>
        <end position="63"/>
    </location>
</feature>
<evidence type="ECO:0000256" key="1">
    <source>
        <dbReference type="SAM" id="Phobius"/>
    </source>
</evidence>
<dbReference type="AlphaFoldDB" id="A0A0T6AYA3"/>
<evidence type="ECO:0008006" key="4">
    <source>
        <dbReference type="Google" id="ProtNLM"/>
    </source>
</evidence>
<keyword evidence="1" id="KW-1133">Transmembrane helix</keyword>
<dbReference type="Proteomes" id="UP000051574">
    <property type="component" value="Unassembled WGS sequence"/>
</dbReference>
<keyword evidence="3" id="KW-1185">Reference proteome</keyword>